<dbReference type="AlphaFoldDB" id="G0W4G5"/>
<dbReference type="PRINTS" id="PR00065">
    <property type="entry name" value="TEADOMAIN"/>
</dbReference>
<dbReference type="PANTHER" id="PTHR11834">
    <property type="entry name" value="TRANSCRIPTIONAL ENHANCER FACTOR TEF RELATED"/>
    <property type="match status" value="1"/>
</dbReference>
<dbReference type="GO" id="GO:0000978">
    <property type="term" value="F:RNA polymerase II cis-regulatory region sequence-specific DNA binding"/>
    <property type="evidence" value="ECO:0007669"/>
    <property type="project" value="TreeGrafter"/>
</dbReference>
<dbReference type="GO" id="GO:0000981">
    <property type="term" value="F:DNA-binding transcription factor activity, RNA polymerase II-specific"/>
    <property type="evidence" value="ECO:0007669"/>
    <property type="project" value="TreeGrafter"/>
</dbReference>
<feature type="region of interest" description="Disordered" evidence="7">
    <location>
        <begin position="451"/>
        <end position="481"/>
    </location>
</feature>
<comment type="similarity">
    <text evidence="2">Belongs to the TEC1 family.</text>
</comment>
<gene>
    <name evidence="9" type="primary">NDAI0A05480</name>
    <name evidence="9" type="ordered locus">NDAI_0A05480</name>
</gene>
<dbReference type="STRING" id="1071378.G0W4G5"/>
<dbReference type="InterPro" id="IPR000818">
    <property type="entry name" value="TEA/ATTS_dom"/>
</dbReference>
<keyword evidence="4" id="KW-0804">Transcription</keyword>
<dbReference type="PANTHER" id="PTHR11834:SF0">
    <property type="entry name" value="PROTEIN SCALLOPED"/>
    <property type="match status" value="1"/>
</dbReference>
<evidence type="ECO:0000256" key="5">
    <source>
        <dbReference type="ARBA" id="ARBA00023242"/>
    </source>
</evidence>
<organism evidence="9 10">
    <name type="scientific">Naumovozyma dairenensis (strain ATCC 10597 / BCRC 20456 / CBS 421 / NBRC 0211 / NRRL Y-12639)</name>
    <name type="common">Saccharomyces dairenensis</name>
    <dbReference type="NCBI Taxonomy" id="1071378"/>
    <lineage>
        <taxon>Eukaryota</taxon>
        <taxon>Fungi</taxon>
        <taxon>Dikarya</taxon>
        <taxon>Ascomycota</taxon>
        <taxon>Saccharomycotina</taxon>
        <taxon>Saccharomycetes</taxon>
        <taxon>Saccharomycetales</taxon>
        <taxon>Saccharomycetaceae</taxon>
        <taxon>Naumovozyma</taxon>
    </lineage>
</organism>
<dbReference type="GeneID" id="11493769"/>
<evidence type="ECO:0000256" key="1">
    <source>
        <dbReference type="ARBA" id="ARBA00004123"/>
    </source>
</evidence>
<dbReference type="HOGENOM" id="CLU_545236_0_0_1"/>
<sequence length="481" mass="53723">MTTPNEQPLHNNIPSETIRLSDNNDKHMAETPTTFSNQLTHSSIIFPFMYGHDKWPLKVENAFMEALQLIVKNGTSKIKIRNKNYGRNELISLYIKHHTGEVRTKKQISSHIQVWKKSILNKISGEMELTPLDKQILALIEKGPKQSDVNVTNFFSTFEAIIENENNNIFNHSVTNNAGIEPLKSNQVSQQKQIFYNQVGTLQSNFPTRENPVYGYVPVAGTNNTKESLPVPYPPTVTPLLNGHYSEPNWPPIPTNRNGNFQYLGNASEAAVTNRTSWPNNNISKPCNDSWSAGFVRATGPDNSYSQNHSQNNHNLQPVLPSVHHPYFRTPANISSSVLPPLSSSASLAEPPKMYIPLRTYSQPNNEMIAPSFAASNGNPITQGPLPLHADHQQFSRLPNASSSQLTNLPISLSRNVPNNDPNQPVMIPTFTEYSQLARPHITSARRNTVDLNNNTGREKPNGSHLDRGLFPLGDAQEHKN</sequence>
<proteinExistence type="inferred from homology"/>
<evidence type="ECO:0000313" key="9">
    <source>
        <dbReference type="EMBL" id="CCD22703.1"/>
    </source>
</evidence>
<evidence type="ECO:0000256" key="3">
    <source>
        <dbReference type="ARBA" id="ARBA00023015"/>
    </source>
</evidence>
<dbReference type="Proteomes" id="UP000000689">
    <property type="component" value="Chromosome 1"/>
</dbReference>
<dbReference type="OrthoDB" id="10006572at2759"/>
<dbReference type="eggNOG" id="KOG3841">
    <property type="taxonomic scope" value="Eukaryota"/>
</dbReference>
<reference evidence="9 10" key="1">
    <citation type="journal article" date="2011" name="Proc. Natl. Acad. Sci. U.S.A.">
        <title>Evolutionary erosion of yeast sex chromosomes by mating-type switching accidents.</title>
        <authorList>
            <person name="Gordon J.L."/>
            <person name="Armisen D."/>
            <person name="Proux-Wera E."/>
            <person name="Oheigeartaigh S.S."/>
            <person name="Byrne K.P."/>
            <person name="Wolfe K.H."/>
        </authorList>
    </citation>
    <scope>NUCLEOTIDE SEQUENCE [LARGE SCALE GENOMIC DNA]</scope>
    <source>
        <strain evidence="10">ATCC 10597 / BCRC 20456 / CBS 421 / NBRC 0211 / NRRL Y-12639</strain>
    </source>
</reference>
<dbReference type="GO" id="GO:0005634">
    <property type="term" value="C:nucleus"/>
    <property type="evidence" value="ECO:0007669"/>
    <property type="project" value="UniProtKB-SubCell"/>
</dbReference>
<dbReference type="RefSeq" id="XP_003667946.1">
    <property type="nucleotide sequence ID" value="XM_003667898.1"/>
</dbReference>
<dbReference type="PROSITE" id="PS00554">
    <property type="entry name" value="TEA_1"/>
    <property type="match status" value="1"/>
</dbReference>
<dbReference type="Gene3D" id="6.10.20.40">
    <property type="entry name" value="TEA/ATTS domain"/>
    <property type="match status" value="1"/>
</dbReference>
<dbReference type="GO" id="GO:0005667">
    <property type="term" value="C:transcription regulator complex"/>
    <property type="evidence" value="ECO:0007669"/>
    <property type="project" value="TreeGrafter"/>
</dbReference>
<feature type="DNA-binding region" description="TEA" evidence="6">
    <location>
        <begin position="48"/>
        <end position="122"/>
    </location>
</feature>
<dbReference type="PROSITE" id="PS51088">
    <property type="entry name" value="TEA_2"/>
    <property type="match status" value="1"/>
</dbReference>
<dbReference type="InterPro" id="IPR050937">
    <property type="entry name" value="TEC1_TEAD_TF"/>
</dbReference>
<dbReference type="SMART" id="SM00426">
    <property type="entry name" value="TEA"/>
    <property type="match status" value="1"/>
</dbReference>
<protein>
    <recommendedName>
        <fullName evidence="8">TEA domain-containing protein</fullName>
    </recommendedName>
</protein>
<dbReference type="InterPro" id="IPR038096">
    <property type="entry name" value="TEA/ATTS_sf"/>
</dbReference>
<keyword evidence="5" id="KW-0539">Nucleus</keyword>
<keyword evidence="3" id="KW-0805">Transcription regulation</keyword>
<feature type="domain" description="TEA" evidence="8">
    <location>
        <begin position="48"/>
        <end position="122"/>
    </location>
</feature>
<evidence type="ECO:0000259" key="8">
    <source>
        <dbReference type="PROSITE" id="PS51088"/>
    </source>
</evidence>
<name>G0W4G5_NAUDC</name>
<comment type="subcellular location">
    <subcellularLocation>
        <location evidence="1">Nucleus</location>
    </subcellularLocation>
</comment>
<feature type="compositionally biased region" description="Polar residues" evidence="7">
    <location>
        <begin position="1"/>
        <end position="21"/>
    </location>
</feature>
<dbReference type="Pfam" id="PF01285">
    <property type="entry name" value="TEA"/>
    <property type="match status" value="1"/>
</dbReference>
<feature type="region of interest" description="Disordered" evidence="7">
    <location>
        <begin position="1"/>
        <end position="22"/>
    </location>
</feature>
<evidence type="ECO:0000256" key="6">
    <source>
        <dbReference type="PROSITE-ProRule" id="PRU00505"/>
    </source>
</evidence>
<dbReference type="EMBL" id="HE580267">
    <property type="protein sequence ID" value="CCD22703.1"/>
    <property type="molecule type" value="Genomic_DNA"/>
</dbReference>
<feature type="compositionally biased region" description="Basic and acidic residues" evidence="7">
    <location>
        <begin position="457"/>
        <end position="468"/>
    </location>
</feature>
<dbReference type="KEGG" id="ndi:NDAI_0A05480"/>
<keyword evidence="10" id="KW-1185">Reference proteome</keyword>
<evidence type="ECO:0000256" key="2">
    <source>
        <dbReference type="ARBA" id="ARBA00008421"/>
    </source>
</evidence>
<accession>G0W4G5</accession>
<evidence type="ECO:0000256" key="7">
    <source>
        <dbReference type="SAM" id="MobiDB-lite"/>
    </source>
</evidence>
<evidence type="ECO:0000313" key="10">
    <source>
        <dbReference type="Proteomes" id="UP000000689"/>
    </source>
</evidence>
<evidence type="ECO:0000256" key="4">
    <source>
        <dbReference type="ARBA" id="ARBA00023163"/>
    </source>
</evidence>